<keyword evidence="5" id="KW-0648">Protein biosynthesis</keyword>
<comment type="caution">
    <text evidence="11">The sequence shown here is derived from an EMBL/GenBank/DDBJ whole genome shotgun (WGS) entry which is preliminary data.</text>
</comment>
<evidence type="ECO:0000256" key="2">
    <source>
        <dbReference type="ARBA" id="ARBA00007878"/>
    </source>
</evidence>
<dbReference type="STRING" id="658196.A0A397TCJ0"/>
<dbReference type="CDD" id="cd05787">
    <property type="entry name" value="LbH_eIF2B_epsilon"/>
    <property type="match status" value="1"/>
</dbReference>
<dbReference type="SUPFAM" id="SSF51161">
    <property type="entry name" value="Trimeric LpxA-like enzymes"/>
    <property type="match status" value="1"/>
</dbReference>
<comment type="subunit">
    <text evidence="8">Component of the translation initiation factor 2B (eIF2B) complex which is a heterodecamer of two sets of five different subunits: alpha, beta, gamma, delta and epsilon. Subunits alpha, beta and delta comprise a regulatory subcomplex and subunits epsilon and gamma comprise a catalytic subcomplex. Within the complex, the hexameric regulatory complex resides at the center, with the two heterodimeric catalytic subcomplexes bound on opposite sides.</text>
</comment>
<dbReference type="Gene3D" id="2.160.10.10">
    <property type="entry name" value="Hexapeptide repeat proteins"/>
    <property type="match status" value="1"/>
</dbReference>
<keyword evidence="11" id="KW-0808">Transferase</keyword>
<dbReference type="SUPFAM" id="SSF53448">
    <property type="entry name" value="Nucleotide-diphospho-sugar transferases"/>
    <property type="match status" value="1"/>
</dbReference>
<dbReference type="CDD" id="cd11558">
    <property type="entry name" value="W2_eIF2B_epsilon"/>
    <property type="match status" value="1"/>
</dbReference>
<dbReference type="FunFam" id="3.90.550.10:FF:000066">
    <property type="entry name" value="Translation initiation factor eIF-2B subunit epsilon"/>
    <property type="match status" value="1"/>
</dbReference>
<dbReference type="InterPro" id="IPR029044">
    <property type="entry name" value="Nucleotide-diphossugar_trans"/>
</dbReference>
<dbReference type="InterPro" id="IPR056764">
    <property type="entry name" value="LbH_EIF2B3/5"/>
</dbReference>
<keyword evidence="12" id="KW-1185">Reference proteome</keyword>
<reference evidence="11 12" key="1">
    <citation type="submission" date="2018-06" db="EMBL/GenBank/DDBJ databases">
        <title>Comparative genomics reveals the genomic features of Rhizophagus irregularis, R. cerebriforme, R. diaphanum and Gigaspora rosea, and their symbiotic lifestyle signature.</title>
        <authorList>
            <person name="Morin E."/>
            <person name="San Clemente H."/>
            <person name="Chen E.C.H."/>
            <person name="De La Providencia I."/>
            <person name="Hainaut M."/>
            <person name="Kuo A."/>
            <person name="Kohler A."/>
            <person name="Murat C."/>
            <person name="Tang N."/>
            <person name="Roy S."/>
            <person name="Loubradou J."/>
            <person name="Henrissat B."/>
            <person name="Grigoriev I.V."/>
            <person name="Corradi N."/>
            <person name="Roux C."/>
            <person name="Martin F.M."/>
        </authorList>
    </citation>
    <scope>NUCLEOTIDE SEQUENCE [LARGE SCALE GENOMIC DNA]</scope>
    <source>
        <strain evidence="11 12">DAOM 227022</strain>
    </source>
</reference>
<dbReference type="InterPro" id="IPR005835">
    <property type="entry name" value="NTP_transferase_dom"/>
</dbReference>
<comment type="similarity">
    <text evidence="2">Belongs to the eIF-2B gamma/epsilon subunits family.</text>
</comment>
<dbReference type="InterPro" id="IPR016024">
    <property type="entry name" value="ARM-type_fold"/>
</dbReference>
<evidence type="ECO:0000256" key="9">
    <source>
        <dbReference type="SAM" id="MobiDB-lite"/>
    </source>
</evidence>
<evidence type="ECO:0000313" key="12">
    <source>
        <dbReference type="Proteomes" id="UP000265703"/>
    </source>
</evidence>
<dbReference type="AlphaFoldDB" id="A0A397TCJ0"/>
<evidence type="ECO:0000256" key="7">
    <source>
        <dbReference type="ARBA" id="ARBA00044345"/>
    </source>
</evidence>
<keyword evidence="4" id="KW-0396">Initiation factor</keyword>
<feature type="region of interest" description="Disordered" evidence="9">
    <location>
        <begin position="497"/>
        <end position="518"/>
    </location>
</feature>
<feature type="domain" description="W2" evidence="10">
    <location>
        <begin position="518"/>
        <end position="681"/>
    </location>
</feature>
<evidence type="ECO:0000256" key="1">
    <source>
        <dbReference type="ARBA" id="ARBA00004514"/>
    </source>
</evidence>
<dbReference type="OrthoDB" id="424572at2759"/>
<dbReference type="PROSITE" id="PS51363">
    <property type="entry name" value="W2"/>
    <property type="match status" value="1"/>
</dbReference>
<evidence type="ECO:0000259" key="10">
    <source>
        <dbReference type="PROSITE" id="PS51363"/>
    </source>
</evidence>
<dbReference type="Proteomes" id="UP000265703">
    <property type="component" value="Unassembled WGS sequence"/>
</dbReference>
<evidence type="ECO:0000313" key="11">
    <source>
        <dbReference type="EMBL" id="RIA92604.1"/>
    </source>
</evidence>
<dbReference type="PANTHER" id="PTHR45887">
    <property type="entry name" value="TRANSLATION INITIATION FACTOR EIF-2B SUBUNIT EPSILON"/>
    <property type="match status" value="1"/>
</dbReference>
<dbReference type="SMART" id="SM00515">
    <property type="entry name" value="eIF5C"/>
    <property type="match status" value="1"/>
</dbReference>
<dbReference type="GO" id="GO:0005851">
    <property type="term" value="C:eukaryotic translation initiation factor 2B complex"/>
    <property type="evidence" value="ECO:0007669"/>
    <property type="project" value="TreeGrafter"/>
</dbReference>
<dbReference type="PANTHER" id="PTHR45887:SF1">
    <property type="entry name" value="TRANSLATION INITIATION FACTOR EIF-2B SUBUNIT EPSILON"/>
    <property type="match status" value="1"/>
</dbReference>
<dbReference type="InterPro" id="IPR011004">
    <property type="entry name" value="Trimer_LpxA-like_sf"/>
</dbReference>
<dbReference type="Gene3D" id="3.90.550.10">
    <property type="entry name" value="Spore Coat Polysaccharide Biosynthesis Protein SpsA, Chain A"/>
    <property type="match status" value="1"/>
</dbReference>
<dbReference type="SUPFAM" id="SSF48371">
    <property type="entry name" value="ARM repeat"/>
    <property type="match status" value="1"/>
</dbReference>
<comment type="subcellular location">
    <subcellularLocation>
        <location evidence="1">Cytoplasm</location>
        <location evidence="1">Cytosol</location>
    </subcellularLocation>
</comment>
<protein>
    <recommendedName>
        <fullName evidence="6">Translation initiation factor eIF2B subunit epsilon</fullName>
    </recommendedName>
    <alternativeName>
        <fullName evidence="7">eIF2B GDP-GTP exchange factor subunit epsilon</fullName>
    </alternativeName>
</protein>
<dbReference type="Pfam" id="PF00483">
    <property type="entry name" value="NTP_transferase"/>
    <property type="match status" value="1"/>
</dbReference>
<dbReference type="Pfam" id="PF25084">
    <property type="entry name" value="LbH_EIF2B"/>
    <property type="match status" value="1"/>
</dbReference>
<evidence type="ECO:0000256" key="8">
    <source>
        <dbReference type="ARBA" id="ARBA00046432"/>
    </source>
</evidence>
<evidence type="ECO:0000256" key="5">
    <source>
        <dbReference type="ARBA" id="ARBA00022917"/>
    </source>
</evidence>
<evidence type="ECO:0000256" key="4">
    <source>
        <dbReference type="ARBA" id="ARBA00022540"/>
    </source>
</evidence>
<dbReference type="CDD" id="cd04197">
    <property type="entry name" value="eIF-2B_epsilon_N"/>
    <property type="match status" value="1"/>
</dbReference>
<dbReference type="GO" id="GO:0005085">
    <property type="term" value="F:guanyl-nucleotide exchange factor activity"/>
    <property type="evidence" value="ECO:0007669"/>
    <property type="project" value="InterPro"/>
</dbReference>
<dbReference type="GO" id="GO:0016740">
    <property type="term" value="F:transferase activity"/>
    <property type="evidence" value="ECO:0007669"/>
    <property type="project" value="UniProtKB-KW"/>
</dbReference>
<dbReference type="GO" id="GO:0031369">
    <property type="term" value="F:translation initiation factor binding"/>
    <property type="evidence" value="ECO:0007669"/>
    <property type="project" value="InterPro"/>
</dbReference>
<dbReference type="EMBL" id="QKYT01000122">
    <property type="protein sequence ID" value="RIA92604.1"/>
    <property type="molecule type" value="Genomic_DNA"/>
</dbReference>
<name>A0A397TCJ0_9GLOM</name>
<dbReference type="InterPro" id="IPR003307">
    <property type="entry name" value="W2_domain"/>
</dbReference>
<dbReference type="GO" id="GO:0003743">
    <property type="term" value="F:translation initiation factor activity"/>
    <property type="evidence" value="ECO:0007669"/>
    <property type="project" value="UniProtKB-KW"/>
</dbReference>
<sequence length="681" mass="77033">MAPINKSAGKNIEAETVLQAVVLADSFNERFRPITLDMPRCLLPLCNTPLIEYTLEFLAVAGVQEVYIFCRAHSEKIKDYIKTSKWNRSYSPFKIITIVTPEARSIGDVLRELDAKQLISSDFILISGDVVSNIHLEKVLNAHRARKNIDKNIIMTMVVKEASPLHRTRPLGESSVFVLDEKTHECVHYESVELYPHKRSMVMDMEVFEKHSNVQIRNDFIDCQIDICSVEVLALFTENFDYQDIRKDFVYGILTSDLLGKTIYCHIVKDAYAARVRDLQTYDAISKDVLSRWTYPIVPDSNLQEGDSYEYMRGQIYKEQNVSLSRSCVLGEKVIIGSGTKIAENVKITNSVIGRRVNIGPNVKIDGAYIWDGVTINANCTISRSILANNVVLKENVIVNKGCLLSYDVVIGPKITLPPYTKLTKHKQSLDDYDVEVKEDKKEDSQEDFSYDIKLIGENGRGHIWNDEISDIDDDEAKNIKVATLAYDISNLSLTDNESTASEISEGSSDEESDSDESNTLEIFSKEVSQTLERAFSEGHTIEIASLELNTLRMASNTTLRDTQIVVIPTILNQVNADKLLPSTKDVLTRWGPLIGKLIHSKEDQIDALFTLQKYCAKHDTNSKIFAPSLRTLYEIDVIEEDAILEWYYDERSKGSIGKPEIYSKLHDMVYCDSIILVSLL</sequence>
<gene>
    <name evidence="11" type="ORF">C1645_764519</name>
</gene>
<feature type="compositionally biased region" description="Acidic residues" evidence="9">
    <location>
        <begin position="508"/>
        <end position="518"/>
    </location>
</feature>
<dbReference type="InterPro" id="IPR044123">
    <property type="entry name" value="W2_eIF2B_epsilon"/>
</dbReference>
<keyword evidence="3" id="KW-0963">Cytoplasm</keyword>
<accession>A0A397TCJ0</accession>
<evidence type="ECO:0000256" key="6">
    <source>
        <dbReference type="ARBA" id="ARBA00044144"/>
    </source>
</evidence>
<dbReference type="GO" id="GO:0005829">
    <property type="term" value="C:cytosol"/>
    <property type="evidence" value="ECO:0007669"/>
    <property type="project" value="UniProtKB-SubCell"/>
</dbReference>
<dbReference type="Pfam" id="PF02020">
    <property type="entry name" value="W2"/>
    <property type="match status" value="1"/>
</dbReference>
<dbReference type="InterPro" id="IPR051956">
    <property type="entry name" value="eIF2B_epsilon"/>
</dbReference>
<proteinExistence type="inferred from homology"/>
<organism evidence="11 12">
    <name type="scientific">Glomus cerebriforme</name>
    <dbReference type="NCBI Taxonomy" id="658196"/>
    <lineage>
        <taxon>Eukaryota</taxon>
        <taxon>Fungi</taxon>
        <taxon>Fungi incertae sedis</taxon>
        <taxon>Mucoromycota</taxon>
        <taxon>Glomeromycotina</taxon>
        <taxon>Glomeromycetes</taxon>
        <taxon>Glomerales</taxon>
        <taxon>Glomeraceae</taxon>
        <taxon>Glomus</taxon>
    </lineage>
</organism>
<dbReference type="InterPro" id="IPR035543">
    <property type="entry name" value="eIF-2B_epsilon_N"/>
</dbReference>
<evidence type="ECO:0000256" key="3">
    <source>
        <dbReference type="ARBA" id="ARBA00022490"/>
    </source>
</evidence>
<dbReference type="Gene3D" id="1.25.40.180">
    <property type="match status" value="1"/>
</dbReference>